<accession>A0A0H5QUP1</accession>
<proteinExistence type="predicted"/>
<protein>
    <submittedName>
        <fullName evidence="1">Uncharacterized protein</fullName>
    </submittedName>
</protein>
<name>A0A0H5QUP1_9EUKA</name>
<feature type="non-terminal residue" evidence="1">
    <location>
        <position position="1"/>
    </location>
</feature>
<dbReference type="EMBL" id="HACM01005178">
    <property type="protein sequence ID" value="CRZ05620.1"/>
    <property type="molecule type" value="Transcribed_RNA"/>
</dbReference>
<evidence type="ECO:0000313" key="1">
    <source>
        <dbReference type="EMBL" id="CRZ05620.1"/>
    </source>
</evidence>
<reference evidence="1" key="1">
    <citation type="submission" date="2015-04" db="EMBL/GenBank/DDBJ databases">
        <title>The genome sequence of the plant pathogenic Rhizarian Plasmodiophora brassicae reveals insights in its biotrophic life cycle and the origin of chitin synthesis.</title>
        <authorList>
            <person name="Schwelm A."/>
            <person name="Fogelqvist J."/>
            <person name="Knaust A."/>
            <person name="Julke S."/>
            <person name="Lilja T."/>
            <person name="Dhandapani V."/>
            <person name="Bonilla-Rosso G."/>
            <person name="Karlsson M."/>
            <person name="Shevchenko A."/>
            <person name="Choi S.R."/>
            <person name="Kim H.G."/>
            <person name="Park J.Y."/>
            <person name="Lim Y.P."/>
            <person name="Ludwig-Muller J."/>
            <person name="Dixelius C."/>
        </authorList>
    </citation>
    <scope>NUCLEOTIDE SEQUENCE</scope>
    <source>
        <tissue evidence="1">Potato root galls</tissue>
    </source>
</reference>
<organism evidence="1">
    <name type="scientific">Spongospora subterranea</name>
    <dbReference type="NCBI Taxonomy" id="70186"/>
    <lineage>
        <taxon>Eukaryota</taxon>
        <taxon>Sar</taxon>
        <taxon>Rhizaria</taxon>
        <taxon>Endomyxa</taxon>
        <taxon>Phytomyxea</taxon>
        <taxon>Plasmodiophorida</taxon>
        <taxon>Plasmodiophoridae</taxon>
        <taxon>Spongospora</taxon>
    </lineage>
</organism>
<dbReference type="AlphaFoldDB" id="A0A0H5QUP1"/>
<sequence length="435" mass="49878">FTSAVHREILSSFCQDQRHSQPLMDPLSSLLSSFYYTPILTFLEPQDALSLARTNRFLATDMRHDGCPIWQYFYNLARPESNPGPIEAVTYEQFSNMSRSVKIRFVRGRFGAISRLLLSTEFVMHPQATFQELGDYLMNVITPGRHCAQDFEPATIKRLNGAIVQLNLQDPVPINDVLRIGDRIRMGLADVHEVTDIVWMRWCSDCHHIGRLWPYRTLYRKSPCHRIRPLSDPADPNIIDNLFPNIVSCLRKGMTIFIFPLFVTLAWKNGIPNQNHSASGDANDVGPFLNQIETILEGQGGVGPRPNRADGEPLFVNLWRYIKTLYLDDPMNCSLSCTGNAFEFTIYRGQPIDGDHIVTRDVSDPVINDLEPAFPEEADEPRPSGYRTLHDLFLDLEEYLHQDRIPLLIRYRDNHHRRPIDTARRGPAFRTCSII</sequence>